<dbReference type="PANTHER" id="PTHR36304">
    <property type="entry name" value="DOMAIN GTPASE-ACTIVATING PROTEIN, PUTATIVE-RELATED-RELATED"/>
    <property type="match status" value="1"/>
</dbReference>
<feature type="domain" description="PatA-like N-terminal" evidence="2">
    <location>
        <begin position="4"/>
        <end position="162"/>
    </location>
</feature>
<organism evidence="3">
    <name type="scientific">candidate division WOR-3 bacterium</name>
    <dbReference type="NCBI Taxonomy" id="2052148"/>
    <lineage>
        <taxon>Bacteria</taxon>
        <taxon>Bacteria division WOR-3</taxon>
    </lineage>
</organism>
<protein>
    <submittedName>
        <fullName evidence="3">DUF4388 domain-containing protein</fullName>
    </submittedName>
</protein>
<dbReference type="EMBL" id="DQWE01000102">
    <property type="protein sequence ID" value="HDI82601.1"/>
    <property type="molecule type" value="Genomic_DNA"/>
</dbReference>
<dbReference type="AlphaFoldDB" id="A0A7C0ZDU2"/>
<dbReference type="InterPro" id="IPR025497">
    <property type="entry name" value="PatA-like_N"/>
</dbReference>
<name>A0A7C0ZDU2_UNCW3</name>
<evidence type="ECO:0000313" key="3">
    <source>
        <dbReference type="EMBL" id="HDI82601.1"/>
    </source>
</evidence>
<accession>A0A7C0ZDU2</accession>
<dbReference type="PANTHER" id="PTHR36304:SF4">
    <property type="entry name" value="DUF4388 DOMAIN-CONTAINING PROTEIN"/>
    <property type="match status" value="1"/>
</dbReference>
<reference evidence="3" key="1">
    <citation type="journal article" date="2020" name="mSystems">
        <title>Genome- and Community-Level Interaction Insights into Carbon Utilization and Element Cycling Functions of Hydrothermarchaeota in Hydrothermal Sediment.</title>
        <authorList>
            <person name="Zhou Z."/>
            <person name="Liu Y."/>
            <person name="Xu W."/>
            <person name="Pan J."/>
            <person name="Luo Z.H."/>
            <person name="Li M."/>
        </authorList>
    </citation>
    <scope>NUCLEOTIDE SEQUENCE [LARGE SCALE GENOMIC DNA]</scope>
    <source>
        <strain evidence="3">HyVt-102</strain>
    </source>
</reference>
<keyword evidence="1" id="KW-1133">Transmembrane helix</keyword>
<evidence type="ECO:0000256" key="1">
    <source>
        <dbReference type="SAM" id="Phobius"/>
    </source>
</evidence>
<evidence type="ECO:0000259" key="2">
    <source>
        <dbReference type="Pfam" id="PF14332"/>
    </source>
</evidence>
<dbReference type="Proteomes" id="UP000885847">
    <property type="component" value="Unassembled WGS sequence"/>
</dbReference>
<comment type="caution">
    <text evidence="3">The sequence shown here is derived from an EMBL/GenBank/DDBJ whole genome shotgun (WGS) entry which is preliminary data.</text>
</comment>
<dbReference type="Pfam" id="PF14332">
    <property type="entry name" value="DUF4388"/>
    <property type="match status" value="1"/>
</dbReference>
<gene>
    <name evidence="3" type="ORF">ENF18_02275</name>
</gene>
<keyword evidence="1" id="KW-0812">Transmembrane</keyword>
<keyword evidence="1" id="KW-0472">Membrane</keyword>
<sequence>MALEGDLKEFSVPEVLQFVALHEGDGILVLTNKGDKITFGIKGGKIVAALYGKRGTPQPLEEYIIKSGRITKKELKEFKARAEELDISLDELLKNEGIIDEREIKSVIQFKIQEIVDEALTWKDGTYKFQPGKEIYPNSKVRVALEPNALVMEGMRRIDEWQRIQVVLPDEEIKLWRREEAKINVELGEEEKRILEIHEDGMKVKEYIEKSALGKFRTYNALFNLIEMGLLTKEPPLEEEEEEEEEEIMRPSIWTKLKISFEAFTNFLEYLIFLGLIGGSVYYLIIKKFPFFLDLIKKYIIL</sequence>
<feature type="transmembrane region" description="Helical" evidence="1">
    <location>
        <begin position="267"/>
        <end position="286"/>
    </location>
</feature>
<proteinExistence type="predicted"/>